<accession>A0AAD5Y0U8</accession>
<keyword evidence="3" id="KW-0560">Oxidoreductase</keyword>
<evidence type="ECO:0000313" key="6">
    <source>
        <dbReference type="Proteomes" id="UP001210925"/>
    </source>
</evidence>
<name>A0AAD5Y0U8_9FUNG</name>
<protein>
    <recommendedName>
        <fullName evidence="7">15-hydroxyprostaglandin dehydrogenase</fullName>
    </recommendedName>
</protein>
<dbReference type="PANTHER" id="PTHR44229">
    <property type="entry name" value="15-HYDROXYPROSTAGLANDIN DEHYDROGENASE [NAD(+)]"/>
    <property type="match status" value="1"/>
</dbReference>
<evidence type="ECO:0000256" key="2">
    <source>
        <dbReference type="ARBA" id="ARBA00022857"/>
    </source>
</evidence>
<dbReference type="InterPro" id="IPR020904">
    <property type="entry name" value="Sc_DH/Rdtase_CS"/>
</dbReference>
<dbReference type="InterPro" id="IPR036291">
    <property type="entry name" value="NAD(P)-bd_dom_sf"/>
</dbReference>
<dbReference type="SUPFAM" id="SSF51735">
    <property type="entry name" value="NAD(P)-binding Rossmann-fold domains"/>
    <property type="match status" value="1"/>
</dbReference>
<evidence type="ECO:0000256" key="4">
    <source>
        <dbReference type="RuleBase" id="RU000363"/>
    </source>
</evidence>
<reference evidence="5" key="1">
    <citation type="submission" date="2020-05" db="EMBL/GenBank/DDBJ databases">
        <title>Phylogenomic resolution of chytrid fungi.</title>
        <authorList>
            <person name="Stajich J.E."/>
            <person name="Amses K."/>
            <person name="Simmons R."/>
            <person name="Seto K."/>
            <person name="Myers J."/>
            <person name="Bonds A."/>
            <person name="Quandt C.A."/>
            <person name="Barry K."/>
            <person name="Liu P."/>
            <person name="Grigoriev I."/>
            <person name="Longcore J.E."/>
            <person name="James T.Y."/>
        </authorList>
    </citation>
    <scope>NUCLEOTIDE SEQUENCE</scope>
    <source>
        <strain evidence="5">PLAUS21</strain>
    </source>
</reference>
<dbReference type="PRINTS" id="PR00080">
    <property type="entry name" value="SDRFAMILY"/>
</dbReference>
<dbReference type="PANTHER" id="PTHR44229:SF4">
    <property type="entry name" value="15-HYDROXYPROSTAGLANDIN DEHYDROGENASE [NAD(+)]"/>
    <property type="match status" value="1"/>
</dbReference>
<dbReference type="AlphaFoldDB" id="A0AAD5Y0U8"/>
<dbReference type="InterPro" id="IPR002347">
    <property type="entry name" value="SDR_fam"/>
</dbReference>
<keyword evidence="6" id="KW-1185">Reference proteome</keyword>
<evidence type="ECO:0000313" key="5">
    <source>
        <dbReference type="EMBL" id="KAJ3253052.1"/>
    </source>
</evidence>
<evidence type="ECO:0000256" key="1">
    <source>
        <dbReference type="ARBA" id="ARBA00006484"/>
    </source>
</evidence>
<dbReference type="GO" id="GO:0016616">
    <property type="term" value="F:oxidoreductase activity, acting on the CH-OH group of donors, NAD or NADP as acceptor"/>
    <property type="evidence" value="ECO:0007669"/>
    <property type="project" value="TreeGrafter"/>
</dbReference>
<dbReference type="PROSITE" id="PS00061">
    <property type="entry name" value="ADH_SHORT"/>
    <property type="match status" value="1"/>
</dbReference>
<comment type="caution">
    <text evidence="5">The sequence shown here is derived from an EMBL/GenBank/DDBJ whole genome shotgun (WGS) entry which is preliminary data.</text>
</comment>
<sequence length="262" mass="28829">MAENNFPNNGKGSSHHRYLKLISGASSGFGKQLSVRLVDRGYNVVISDMNDKAGKELESLLNKKRPNSAYYLHCDVTKKQDQEALIKQAVQKYGKLDVMVNNAGIGENIEFTKNVADNWVKVMDIDLTAVILGTRLAIDQFRKQKSGGVVVSTASLAGLYPVPQQPVYAAAKAGVVNFTKSFAHFKKENIRVNCVCPGFVKTGITSGNAQEIMGIKEWIPIEKVIDAFVLGIEDESLGGDVIRITTQYGIDLPFNKKYKSRL</sequence>
<dbReference type="PRINTS" id="PR00081">
    <property type="entry name" value="GDHRDH"/>
</dbReference>
<evidence type="ECO:0008006" key="7">
    <source>
        <dbReference type="Google" id="ProtNLM"/>
    </source>
</evidence>
<dbReference type="EMBL" id="JADGKB010000121">
    <property type="protein sequence ID" value="KAJ3253052.1"/>
    <property type="molecule type" value="Genomic_DNA"/>
</dbReference>
<dbReference type="Pfam" id="PF00106">
    <property type="entry name" value="adh_short"/>
    <property type="match status" value="1"/>
</dbReference>
<organism evidence="5 6">
    <name type="scientific">Boothiomyces macroporosus</name>
    <dbReference type="NCBI Taxonomy" id="261099"/>
    <lineage>
        <taxon>Eukaryota</taxon>
        <taxon>Fungi</taxon>
        <taxon>Fungi incertae sedis</taxon>
        <taxon>Chytridiomycota</taxon>
        <taxon>Chytridiomycota incertae sedis</taxon>
        <taxon>Chytridiomycetes</taxon>
        <taxon>Rhizophydiales</taxon>
        <taxon>Terramycetaceae</taxon>
        <taxon>Boothiomyces</taxon>
    </lineage>
</organism>
<proteinExistence type="inferred from homology"/>
<dbReference type="Gene3D" id="3.40.50.720">
    <property type="entry name" value="NAD(P)-binding Rossmann-like Domain"/>
    <property type="match status" value="1"/>
</dbReference>
<gene>
    <name evidence="5" type="ORF">HK103_001014</name>
</gene>
<comment type="similarity">
    <text evidence="1 4">Belongs to the short-chain dehydrogenases/reductases (SDR) family.</text>
</comment>
<dbReference type="Proteomes" id="UP001210925">
    <property type="component" value="Unassembled WGS sequence"/>
</dbReference>
<dbReference type="GO" id="GO:0005737">
    <property type="term" value="C:cytoplasm"/>
    <property type="evidence" value="ECO:0007669"/>
    <property type="project" value="TreeGrafter"/>
</dbReference>
<evidence type="ECO:0000256" key="3">
    <source>
        <dbReference type="ARBA" id="ARBA00023002"/>
    </source>
</evidence>
<keyword evidence="2" id="KW-0521">NADP</keyword>